<proteinExistence type="predicted"/>
<dbReference type="PANTHER" id="PTHR47290:SF7">
    <property type="entry name" value="RING FINGER PROTEIN"/>
    <property type="match status" value="1"/>
</dbReference>
<name>A0A565AV99_9BRAS</name>
<dbReference type="Proteomes" id="UP000489600">
    <property type="component" value="Unassembled WGS sequence"/>
</dbReference>
<keyword evidence="2" id="KW-1185">Reference proteome</keyword>
<gene>
    <name evidence="1" type="ORF">ANE_LOCUS3269</name>
</gene>
<reference evidence="1" key="1">
    <citation type="submission" date="2019-07" db="EMBL/GenBank/DDBJ databases">
        <authorList>
            <person name="Dittberner H."/>
        </authorList>
    </citation>
    <scope>NUCLEOTIDE SEQUENCE [LARGE SCALE GENOMIC DNA]</scope>
</reference>
<protein>
    <submittedName>
        <fullName evidence="1">Uncharacterized protein</fullName>
    </submittedName>
</protein>
<comment type="caution">
    <text evidence="1">The sequence shown here is derived from an EMBL/GenBank/DDBJ whole genome shotgun (WGS) entry which is preliminary data.</text>
</comment>
<dbReference type="OrthoDB" id="1932457at2759"/>
<sequence>MRGASLVYNNQLIRPQTLLNRGFSFQSSKPWIPQYTAPFYNQSSLGMMSDVTYNNSVRKSCLADEEGAGPSSEFRVLDPPRRPHSGLWFLLQASQLQEREPFLPQVNKSYLRIK</sequence>
<dbReference type="AlphaFoldDB" id="A0A565AV99"/>
<dbReference type="EMBL" id="CABITT030000001">
    <property type="protein sequence ID" value="VVA92824.1"/>
    <property type="molecule type" value="Genomic_DNA"/>
</dbReference>
<accession>A0A565AV99</accession>
<evidence type="ECO:0000313" key="2">
    <source>
        <dbReference type="Proteomes" id="UP000489600"/>
    </source>
</evidence>
<evidence type="ECO:0000313" key="1">
    <source>
        <dbReference type="EMBL" id="VVA92824.1"/>
    </source>
</evidence>
<dbReference type="InterPro" id="IPR044171">
    <property type="entry name" value="LAX2-like"/>
</dbReference>
<organism evidence="1 2">
    <name type="scientific">Arabis nemorensis</name>
    <dbReference type="NCBI Taxonomy" id="586526"/>
    <lineage>
        <taxon>Eukaryota</taxon>
        <taxon>Viridiplantae</taxon>
        <taxon>Streptophyta</taxon>
        <taxon>Embryophyta</taxon>
        <taxon>Tracheophyta</taxon>
        <taxon>Spermatophyta</taxon>
        <taxon>Magnoliopsida</taxon>
        <taxon>eudicotyledons</taxon>
        <taxon>Gunneridae</taxon>
        <taxon>Pentapetalae</taxon>
        <taxon>rosids</taxon>
        <taxon>malvids</taxon>
        <taxon>Brassicales</taxon>
        <taxon>Brassicaceae</taxon>
        <taxon>Arabideae</taxon>
        <taxon>Arabis</taxon>
    </lineage>
</organism>
<dbReference type="PANTHER" id="PTHR47290">
    <property type="entry name" value="RING FINGER PROTEIN"/>
    <property type="match status" value="1"/>
</dbReference>